<dbReference type="EC" id="3.5.2.6" evidence="2 5"/>
<name>A0A345XIY1_9ACTN</name>
<dbReference type="GO" id="GO:0008800">
    <property type="term" value="F:beta-lactamase activity"/>
    <property type="evidence" value="ECO:0007669"/>
    <property type="project" value="UniProtKB-UniRule"/>
</dbReference>
<reference evidence="8 9" key="1">
    <citation type="submission" date="2018-07" db="EMBL/GenBank/DDBJ databases">
        <title>Draft genome of the type strain Streptomyces armeniacus ATCC 15676.</title>
        <authorList>
            <person name="Labana P."/>
            <person name="Gosse J.T."/>
            <person name="Boddy C.N."/>
        </authorList>
    </citation>
    <scope>NUCLEOTIDE SEQUENCE [LARGE SCALE GENOMIC DNA]</scope>
    <source>
        <strain evidence="8 9">ATCC 15676</strain>
    </source>
</reference>
<dbReference type="InterPro" id="IPR045155">
    <property type="entry name" value="Beta-lactam_cat"/>
</dbReference>
<evidence type="ECO:0000259" key="7">
    <source>
        <dbReference type="Pfam" id="PF13354"/>
    </source>
</evidence>
<evidence type="ECO:0000256" key="2">
    <source>
        <dbReference type="ARBA" id="ARBA00012865"/>
    </source>
</evidence>
<dbReference type="SUPFAM" id="SSF56601">
    <property type="entry name" value="beta-lactamase/transpeptidase-like"/>
    <property type="match status" value="1"/>
</dbReference>
<proteinExistence type="inferred from homology"/>
<dbReference type="GO" id="GO:0046677">
    <property type="term" value="P:response to antibiotic"/>
    <property type="evidence" value="ECO:0007669"/>
    <property type="project" value="UniProtKB-UniRule"/>
</dbReference>
<evidence type="ECO:0000313" key="9">
    <source>
        <dbReference type="Proteomes" id="UP000254425"/>
    </source>
</evidence>
<sequence length="313" mass="33746">MLTKGIPVPDPRFPRATRAALAALVLVPLAGCGTDDEAASQPAAATSERAAGAAEAQREFGRIEEKYGARLGVYAVDTRTGRELSYHADNRFAFASTFKALIAGALLQRDSVKELEKRVTYKRSDLVPHSPVTEKHVESGITVREAMDAAVRYSDNTAANLLFRELGGPDELQAALRRLGDDTTHSDRVEPELNETKPGDIRDTSTPRAMAGSLRAFTVGKALPEDKRKILTTMMRTNTTGSKLIQAGAPKGWKVGDKSGAADYGTRNDIAVVWPPGRAPIMLAVMSDRKSKDAEYDDALVADAAKAAFDVYK</sequence>
<dbReference type="PRINTS" id="PR00118">
    <property type="entry name" value="BLACTAMASEA"/>
</dbReference>
<organism evidence="8 9">
    <name type="scientific">Streptomyces armeniacus</name>
    <dbReference type="NCBI Taxonomy" id="83291"/>
    <lineage>
        <taxon>Bacteria</taxon>
        <taxon>Bacillati</taxon>
        <taxon>Actinomycetota</taxon>
        <taxon>Actinomycetes</taxon>
        <taxon>Kitasatosporales</taxon>
        <taxon>Streptomycetaceae</taxon>
        <taxon>Streptomyces</taxon>
    </lineage>
</organism>
<dbReference type="Proteomes" id="UP000254425">
    <property type="component" value="Chromosome"/>
</dbReference>
<dbReference type="Pfam" id="PF13354">
    <property type="entry name" value="Beta-lactamase2"/>
    <property type="match status" value="1"/>
</dbReference>
<dbReference type="GO" id="GO:0030655">
    <property type="term" value="P:beta-lactam antibiotic catabolic process"/>
    <property type="evidence" value="ECO:0007669"/>
    <property type="project" value="InterPro"/>
</dbReference>
<dbReference type="AlphaFoldDB" id="A0A345XIY1"/>
<dbReference type="PROSITE" id="PS00146">
    <property type="entry name" value="BETA_LACTAMASE_A"/>
    <property type="match status" value="1"/>
</dbReference>
<feature type="region of interest" description="Disordered" evidence="6">
    <location>
        <begin position="180"/>
        <end position="207"/>
    </location>
</feature>
<evidence type="ECO:0000256" key="4">
    <source>
        <dbReference type="ARBA" id="ARBA00023251"/>
    </source>
</evidence>
<dbReference type="RefSeq" id="WP_208875212.1">
    <property type="nucleotide sequence ID" value="NZ_CP031320.1"/>
</dbReference>
<evidence type="ECO:0000256" key="6">
    <source>
        <dbReference type="SAM" id="MobiDB-lite"/>
    </source>
</evidence>
<evidence type="ECO:0000256" key="5">
    <source>
        <dbReference type="RuleBase" id="RU361140"/>
    </source>
</evidence>
<accession>A0A345XIY1</accession>
<comment type="catalytic activity">
    <reaction evidence="5">
        <text>a beta-lactam + H2O = a substituted beta-amino acid</text>
        <dbReference type="Rhea" id="RHEA:20401"/>
        <dbReference type="ChEBI" id="CHEBI:15377"/>
        <dbReference type="ChEBI" id="CHEBI:35627"/>
        <dbReference type="ChEBI" id="CHEBI:140347"/>
        <dbReference type="EC" id="3.5.2.6"/>
    </reaction>
</comment>
<evidence type="ECO:0000313" key="8">
    <source>
        <dbReference type="EMBL" id="AXK31597.1"/>
    </source>
</evidence>
<dbReference type="Gene3D" id="3.40.710.10">
    <property type="entry name" value="DD-peptidase/beta-lactamase superfamily"/>
    <property type="match status" value="1"/>
</dbReference>
<protein>
    <recommendedName>
        <fullName evidence="2 5">Beta-lactamase</fullName>
        <ecNumber evidence="2 5">3.5.2.6</ecNumber>
    </recommendedName>
</protein>
<evidence type="ECO:0000256" key="1">
    <source>
        <dbReference type="ARBA" id="ARBA00009009"/>
    </source>
</evidence>
<evidence type="ECO:0000256" key="3">
    <source>
        <dbReference type="ARBA" id="ARBA00022801"/>
    </source>
</evidence>
<feature type="domain" description="Beta-lactamase class A catalytic" evidence="7">
    <location>
        <begin position="72"/>
        <end position="286"/>
    </location>
</feature>
<dbReference type="InterPro" id="IPR000871">
    <property type="entry name" value="Beta-lactam_class-A"/>
</dbReference>
<keyword evidence="3 5" id="KW-0378">Hydrolase</keyword>
<dbReference type="NCBIfam" id="NF033103">
    <property type="entry name" value="bla_class_A"/>
    <property type="match status" value="1"/>
</dbReference>
<keyword evidence="4 5" id="KW-0046">Antibiotic resistance</keyword>
<dbReference type="KEGG" id="sarm:DVA86_01990"/>
<dbReference type="InterPro" id="IPR023650">
    <property type="entry name" value="Beta-lactam_class-A_AS"/>
</dbReference>
<keyword evidence="9" id="KW-1185">Reference proteome</keyword>
<feature type="compositionally biased region" description="Basic and acidic residues" evidence="6">
    <location>
        <begin position="180"/>
        <end position="205"/>
    </location>
</feature>
<comment type="similarity">
    <text evidence="1 5">Belongs to the class-A beta-lactamase family.</text>
</comment>
<dbReference type="InterPro" id="IPR012338">
    <property type="entry name" value="Beta-lactam/transpept-like"/>
</dbReference>
<gene>
    <name evidence="8" type="primary">bla</name>
    <name evidence="8" type="ORF">DVA86_01990</name>
</gene>
<dbReference type="EMBL" id="CP031320">
    <property type="protein sequence ID" value="AXK31597.1"/>
    <property type="molecule type" value="Genomic_DNA"/>
</dbReference>
<dbReference type="PANTHER" id="PTHR35333:SF3">
    <property type="entry name" value="BETA-LACTAMASE-TYPE TRANSPEPTIDASE FOLD CONTAINING PROTEIN"/>
    <property type="match status" value="1"/>
</dbReference>
<dbReference type="PANTHER" id="PTHR35333">
    <property type="entry name" value="BETA-LACTAMASE"/>
    <property type="match status" value="1"/>
</dbReference>